<reference evidence="1 2" key="1">
    <citation type="journal article" date="2013" name="Int. J. Syst. Evol. Microbiol.">
        <title>Sphingomonas kyungheensis sp. nov., a bacterium with ginsenoside-converting activity isolated from soil of a ginseng field.</title>
        <authorList>
            <person name="Son H.M."/>
            <person name="Yang J.E."/>
            <person name="Park Y."/>
            <person name="Han C.K."/>
            <person name="Kim S.G."/>
            <person name="Kook M."/>
            <person name="Yi T.H."/>
        </authorList>
    </citation>
    <scope>NUCLEOTIDE SEQUENCE [LARGE SCALE GENOMIC DNA]</scope>
    <source>
        <strain evidence="1 2">LMG 26582</strain>
    </source>
</reference>
<dbReference type="EMBL" id="JBBBDM010000005">
    <property type="protein sequence ID" value="MEI5687829.1"/>
    <property type="molecule type" value="Genomic_DNA"/>
</dbReference>
<dbReference type="Proteomes" id="UP001367771">
    <property type="component" value="Unassembled WGS sequence"/>
</dbReference>
<evidence type="ECO:0000313" key="1">
    <source>
        <dbReference type="EMBL" id="MEI5687829.1"/>
    </source>
</evidence>
<sequence>MARAPERLAWLAVAGATLLLAGLAIGPERRIARVAAARDDDAATRAALLAEAADWRPADVPPRAAAGLAALWLRQAATAVPAGSDRAALAHAQAMLARADAGGPRAAALLLHSQLALGSGPHPSRTSLAAFMASYAAAPFLTAEGFWRSAYAARYWRDLPPATQEAAVAEAAWLGTLDGRFADRLADIMAGSPMAVRVALRMPKR</sequence>
<evidence type="ECO:0008006" key="3">
    <source>
        <dbReference type="Google" id="ProtNLM"/>
    </source>
</evidence>
<accession>A0ABU8H468</accession>
<proteinExistence type="predicted"/>
<comment type="caution">
    <text evidence="1">The sequence shown here is derived from an EMBL/GenBank/DDBJ whole genome shotgun (WGS) entry which is preliminary data.</text>
</comment>
<keyword evidence="2" id="KW-1185">Reference proteome</keyword>
<dbReference type="RefSeq" id="WP_336545457.1">
    <property type="nucleotide sequence ID" value="NZ_JBBBDM010000005.1"/>
</dbReference>
<organism evidence="1 2">
    <name type="scientific">Sphingomonas kyungheensis</name>
    <dbReference type="NCBI Taxonomy" id="1069987"/>
    <lineage>
        <taxon>Bacteria</taxon>
        <taxon>Pseudomonadati</taxon>
        <taxon>Pseudomonadota</taxon>
        <taxon>Alphaproteobacteria</taxon>
        <taxon>Sphingomonadales</taxon>
        <taxon>Sphingomonadaceae</taxon>
        <taxon>Sphingomonas</taxon>
    </lineage>
</organism>
<protein>
    <recommendedName>
        <fullName evidence="3">Sel1 repeat family protein</fullName>
    </recommendedName>
</protein>
<evidence type="ECO:0000313" key="2">
    <source>
        <dbReference type="Proteomes" id="UP001367771"/>
    </source>
</evidence>
<name>A0ABU8H468_9SPHN</name>
<gene>
    <name evidence="1" type="ORF">V8201_12135</name>
</gene>